<dbReference type="PANTHER" id="PTHR31299">
    <property type="entry name" value="ESTERASE, PUTATIVE (AFU_ORTHOLOGUE AFUA_1G05850)-RELATED"/>
    <property type="match status" value="1"/>
</dbReference>
<organism evidence="2 3">
    <name type="scientific">Roseisolibacter agri</name>
    <dbReference type="NCBI Taxonomy" id="2014610"/>
    <lineage>
        <taxon>Bacteria</taxon>
        <taxon>Pseudomonadati</taxon>
        <taxon>Gemmatimonadota</taxon>
        <taxon>Gemmatimonadia</taxon>
        <taxon>Gemmatimonadales</taxon>
        <taxon>Gemmatimonadaceae</taxon>
        <taxon>Roseisolibacter</taxon>
    </lineage>
</organism>
<comment type="caution">
    <text evidence="2">The sequence shown here is derived from an EMBL/GenBank/DDBJ whole genome shotgun (WGS) entry which is preliminary data.</text>
</comment>
<feature type="signal peptide" evidence="1">
    <location>
        <begin position="1"/>
        <end position="32"/>
    </location>
</feature>
<accession>A0AA37V1H3</accession>
<feature type="chain" id="PRO_5041239267" evidence="1">
    <location>
        <begin position="33"/>
        <end position="410"/>
    </location>
</feature>
<evidence type="ECO:0000313" key="2">
    <source>
        <dbReference type="EMBL" id="GLC23787.1"/>
    </source>
</evidence>
<dbReference type="AlphaFoldDB" id="A0AA37V1H3"/>
<dbReference type="PANTHER" id="PTHR31299:SF0">
    <property type="entry name" value="ESTERASE, PUTATIVE (AFU_ORTHOLOGUE AFUA_1G05850)-RELATED"/>
    <property type="match status" value="1"/>
</dbReference>
<keyword evidence="1" id="KW-0732">Signal</keyword>
<reference evidence="2" key="1">
    <citation type="submission" date="2022-08" db="EMBL/GenBank/DDBJ databases">
        <title>Draft genome sequencing of Roseisolibacter agri AW1220.</title>
        <authorList>
            <person name="Tobiishi Y."/>
            <person name="Tonouchi A."/>
        </authorList>
    </citation>
    <scope>NUCLEOTIDE SEQUENCE</scope>
    <source>
        <strain evidence="2">AW1220</strain>
    </source>
</reference>
<dbReference type="SUPFAM" id="SSF159501">
    <property type="entry name" value="EreA/ChaN-like"/>
    <property type="match status" value="1"/>
</dbReference>
<dbReference type="EMBL" id="BRXS01000001">
    <property type="protein sequence ID" value="GLC23787.1"/>
    <property type="molecule type" value="Genomic_DNA"/>
</dbReference>
<dbReference type="InterPro" id="IPR052036">
    <property type="entry name" value="Hydrolase/PRTase-associated"/>
</dbReference>
<dbReference type="InterPro" id="IPR007815">
    <property type="entry name" value="Emycin_Estase"/>
</dbReference>
<evidence type="ECO:0000256" key="1">
    <source>
        <dbReference type="SAM" id="SignalP"/>
    </source>
</evidence>
<dbReference type="Proteomes" id="UP001161325">
    <property type="component" value="Unassembled WGS sequence"/>
</dbReference>
<protein>
    <submittedName>
        <fullName evidence="2">Erythromycin esterase</fullName>
    </submittedName>
</protein>
<keyword evidence="3" id="KW-1185">Reference proteome</keyword>
<dbReference type="Gene3D" id="3.40.1660.10">
    <property type="entry name" value="EreA-like (biosynthetic domain)"/>
    <property type="match status" value="1"/>
</dbReference>
<evidence type="ECO:0000313" key="3">
    <source>
        <dbReference type="Proteomes" id="UP001161325"/>
    </source>
</evidence>
<name>A0AA37V1H3_9BACT</name>
<dbReference type="GO" id="GO:0046677">
    <property type="term" value="P:response to antibiotic"/>
    <property type="evidence" value="ECO:0007669"/>
    <property type="project" value="InterPro"/>
</dbReference>
<proteinExistence type="predicted"/>
<dbReference type="Pfam" id="PF05139">
    <property type="entry name" value="Erythro_esteras"/>
    <property type="match status" value="1"/>
</dbReference>
<dbReference type="RefSeq" id="WP_284348233.1">
    <property type="nucleotide sequence ID" value="NZ_BRXS01000001.1"/>
</dbReference>
<gene>
    <name evidence="2" type="ORF">rosag_03000</name>
</gene>
<sequence length="410" mass="43965">MPPHPFRRRRVPAMLVATGALLLVGLTLVASAAGAQPAAPTTDSVEAQAAARVADAVCDRRVVLLGELPDHGHARGFGVKARIVERLVSRCGFRAVLFEAGSYDFFGLERAMAARAPTDSLELALARAIGGMWWTRELGGFRRWLVRQAVTGRVSVGGIDDQPIGMTAAYARATLPGLVGAAVPPARAAECRDVVARHVEWSYDATHRYDGPEHARLAECTRLAADRTPGPSRTPDEAMLDDLAGYAARERGEAPDRDLAMARNVAWWSARLPKDARIVVWTATVHAARSAGTPPVRPGGVPPMGERLAERMRDRMAVIGFTALRGQWARAGRPSQAMDAVPADALEARALARAAGDTAAWTYLDRARLRALGAAPSRLFGKVATGDWAAAFDGVLVLRDEAAPTFEPRR</sequence>